<dbReference type="Pfam" id="PF00603">
    <property type="entry name" value="Flu_PA"/>
    <property type="match status" value="2"/>
</dbReference>
<protein>
    <submittedName>
        <fullName evidence="2">Polymerase PA</fullName>
    </submittedName>
</protein>
<evidence type="ECO:0000313" key="2">
    <source>
        <dbReference type="EMBL" id="QMP82299.1"/>
    </source>
</evidence>
<name>A0A7D7F172_9ORTO</name>
<organism evidence="2">
    <name type="scientific">Hemipteran orthomyxo-related virus OKIAV188</name>
    <dbReference type="NCBI Taxonomy" id="2746271"/>
    <lineage>
        <taxon>Viruses</taxon>
        <taxon>Riboviria</taxon>
        <taxon>Orthornavirae</taxon>
        <taxon>Negarnaviricota</taxon>
        <taxon>Polyploviricotina</taxon>
        <taxon>Insthoviricetes</taxon>
        <taxon>Articulavirales</taxon>
        <taxon>Orthomyxoviridae</taxon>
    </lineage>
</organism>
<dbReference type="GO" id="GO:0039694">
    <property type="term" value="P:viral RNA genome replication"/>
    <property type="evidence" value="ECO:0007669"/>
    <property type="project" value="InterPro"/>
</dbReference>
<proteinExistence type="predicted"/>
<dbReference type="GO" id="GO:0003723">
    <property type="term" value="F:RNA binding"/>
    <property type="evidence" value="ECO:0007669"/>
    <property type="project" value="InterPro"/>
</dbReference>
<sequence length="699" mass="81727">MDIYEELIRSERIYLREFVRSFGEDAPHWFNESWRSREESLRHDYCCVLLCNLETFYNSKRKALTPLVSPSKRPRPDSPQPSTSSTETVFEVPTREFRMVLLEGNPSAPSIQAQYEKEFGCEKMNKVWDLIDKKERKFIELKVSPNRRDREMEFLMDLKKCRGNHSLCVVDPGTGEISWYNHPGGLDGESKVTSFILQRKLYMTSHNHIETPLDFELDLSKEIFASPWFNNNVDEWVKGIWDLRHLPEPPNYNIESGESLYEVTCERLLEKLEDPSKRTTEIVKWKGKILCEPMVANIYTRTYEDKNLVTEFFNLVGQSEEIKRIGELWLNREDCYNLVNHSELNQVENGELSKMCGWNMKRRTFDPSDETTRMPEPKERIRLKYHEWFDHLIRELGEQHGQNGKPFQQILEEEWESVNPMSLVAKRAISNALQFYSKRHTSVFASKLVNFYSRLGKNYTPANNPNNKTRKNIVIFPIYATMYDENGETFRLLSGVCLRGPMHARKTTDKIAIVTIELLNNDPYYHDKIHKGKVFKTDLDIDLCMRVNSIERNDPNYLIFVNNSLLVAMNLLGELVLNNPTLPHDADLLQEISRWENRYQEWLHSRVVEGVLMAATGRSQEEGFYAQYRKIFMCLLAIKRKEKCFGWDIEGLCNKTNECIIDSPLPMHLQLSLISLLKGYDVATADFTNVDLMLQGLAL</sequence>
<dbReference type="InterPro" id="IPR038372">
    <property type="entry name" value="PA/PA-X_sf"/>
</dbReference>
<accession>A0A7D7F172</accession>
<dbReference type="InterPro" id="IPR001009">
    <property type="entry name" value="PA/PA-X"/>
</dbReference>
<reference evidence="2" key="1">
    <citation type="journal article" date="2019" name="PLoS Pathog.">
        <title>Re-assessing the diversity of negative strand RNA viruses in insects.</title>
        <authorList>
            <person name="Kafer S."/>
            <person name="Paraskevopoulou S."/>
            <person name="Zirkel F."/>
            <person name="Wieseke N."/>
            <person name="Donath A."/>
            <person name="Petersen M."/>
            <person name="Jones T.C."/>
            <person name="Liu S."/>
            <person name="Zhou X."/>
            <person name="Middendorf M."/>
            <person name="Junglen S."/>
            <person name="Misof B."/>
            <person name="Drosten C."/>
        </authorList>
    </citation>
    <scope>NUCLEOTIDE SEQUENCE</scope>
    <source>
        <strain evidence="2">OKIAV188</strain>
    </source>
</reference>
<reference evidence="2" key="2">
    <citation type="submission" date="2020-03" db="EMBL/GenBank/DDBJ databases">
        <authorList>
            <person name="Kafer S."/>
            <person name="Paraskevopoulou S."/>
            <person name="Zirkel F."/>
            <person name="Wieseke N."/>
            <person name="Donath A."/>
            <person name="Petersen M."/>
            <person name="Jones T.C."/>
            <person name="Liu S."/>
            <person name="Zhou X."/>
            <person name="Middendorf M."/>
            <person name="Junglen S."/>
            <person name="Misof B."/>
            <person name="Drosten C."/>
        </authorList>
    </citation>
    <scope>NUCLEOTIDE SEQUENCE</scope>
    <source>
        <strain evidence="2">OKIAV188</strain>
    </source>
</reference>
<dbReference type="EMBL" id="MT153505">
    <property type="protein sequence ID" value="QMP82299.1"/>
    <property type="molecule type" value="Viral_cRNA"/>
</dbReference>
<evidence type="ECO:0000256" key="1">
    <source>
        <dbReference type="SAM" id="MobiDB-lite"/>
    </source>
</evidence>
<dbReference type="Gene3D" id="3.40.91.90">
    <property type="entry name" value="Influenza RNA-dependent RNA polymerase subunit PA, endonuclease domain"/>
    <property type="match status" value="1"/>
</dbReference>
<feature type="region of interest" description="Disordered" evidence="1">
    <location>
        <begin position="67"/>
        <end position="89"/>
    </location>
</feature>